<dbReference type="Proteomes" id="UP000053176">
    <property type="component" value="Unassembled WGS sequence"/>
</dbReference>
<reference evidence="1 2" key="1">
    <citation type="submission" date="2015-12" db="EMBL/GenBank/DDBJ databases">
        <title>Draft genome sequence of Mesorhizobium sp. UFLA 01-765, a multitolerant efficient symbiont and plant-growth promoting strain isolated from Zn-mining soil using Leucaena leucocephala as a trap plant.</title>
        <authorList>
            <person name="Rangel W.M."/>
            <person name="Thijs S."/>
            <person name="Longatti S.M."/>
            <person name="Moreira F.M."/>
            <person name="Weyens N."/>
            <person name="Vangronsveld J."/>
            <person name="Van Hamme J.D."/>
            <person name="Bottos E.M."/>
            <person name="Rineau F."/>
        </authorList>
    </citation>
    <scope>NUCLEOTIDE SEQUENCE [LARGE SCALE GENOMIC DNA]</scope>
    <source>
        <strain evidence="1 2">UFLA 01-765</strain>
    </source>
</reference>
<protein>
    <submittedName>
        <fullName evidence="1">Uncharacterized protein</fullName>
    </submittedName>
</protein>
<dbReference type="EMBL" id="LPWA01000103">
    <property type="protein sequence ID" value="KUM26651.1"/>
    <property type="molecule type" value="Genomic_DNA"/>
</dbReference>
<dbReference type="OrthoDB" id="479677at2"/>
<dbReference type="AlphaFoldDB" id="A0A101KTC5"/>
<name>A0A101KTC5_RHILI</name>
<comment type="caution">
    <text evidence="1">The sequence shown here is derived from an EMBL/GenBank/DDBJ whole genome shotgun (WGS) entry which is preliminary data.</text>
</comment>
<organism evidence="1 2">
    <name type="scientific">Rhizobium loti</name>
    <name type="common">Mesorhizobium loti</name>
    <dbReference type="NCBI Taxonomy" id="381"/>
    <lineage>
        <taxon>Bacteria</taxon>
        <taxon>Pseudomonadati</taxon>
        <taxon>Pseudomonadota</taxon>
        <taxon>Alphaproteobacteria</taxon>
        <taxon>Hyphomicrobiales</taxon>
        <taxon>Phyllobacteriaceae</taxon>
        <taxon>Mesorhizobium</taxon>
    </lineage>
</organism>
<proteinExistence type="predicted"/>
<gene>
    <name evidence="1" type="ORF">AU467_20140</name>
</gene>
<evidence type="ECO:0000313" key="2">
    <source>
        <dbReference type="Proteomes" id="UP000053176"/>
    </source>
</evidence>
<accession>A0A101KTC5</accession>
<evidence type="ECO:0000313" key="1">
    <source>
        <dbReference type="EMBL" id="KUM26651.1"/>
    </source>
</evidence>
<sequence length="175" mass="19833">MSERITPKYLTREIAEAAVSLVIREVLHDKRMYGIVNGHMCYVVILVPSVKKGRQVDDVNWPDNPITPHCLYEIGIGDRTDWSYEFDRIARNKALQLWRGQSFEGNTDPMPHLLFSNDTPFWGGVKRHGIVVAVSGVQSFFDEMLSGMIADTIRGLACFHFEKGGDKREGNSFLS</sequence>